<reference evidence="1 2" key="1">
    <citation type="submission" date="2022-12" db="EMBL/GenBank/DDBJ databases">
        <title>Chromosome-level genome of Tegillarca granosa.</title>
        <authorList>
            <person name="Kim J."/>
        </authorList>
    </citation>
    <scope>NUCLEOTIDE SEQUENCE [LARGE SCALE GENOMIC DNA]</scope>
    <source>
        <strain evidence="1">Teg-2019</strain>
        <tissue evidence="1">Adductor muscle</tissue>
    </source>
</reference>
<gene>
    <name evidence="1" type="ORF">KUTeg_006199</name>
</gene>
<organism evidence="1 2">
    <name type="scientific">Tegillarca granosa</name>
    <name type="common">Malaysian cockle</name>
    <name type="synonym">Anadara granosa</name>
    <dbReference type="NCBI Taxonomy" id="220873"/>
    <lineage>
        <taxon>Eukaryota</taxon>
        <taxon>Metazoa</taxon>
        <taxon>Spiralia</taxon>
        <taxon>Lophotrochozoa</taxon>
        <taxon>Mollusca</taxon>
        <taxon>Bivalvia</taxon>
        <taxon>Autobranchia</taxon>
        <taxon>Pteriomorphia</taxon>
        <taxon>Arcoida</taxon>
        <taxon>Arcoidea</taxon>
        <taxon>Arcidae</taxon>
        <taxon>Tegillarca</taxon>
    </lineage>
</organism>
<proteinExistence type="predicted"/>
<dbReference type="EMBL" id="JARBDR010000328">
    <property type="protein sequence ID" value="KAJ8316185.1"/>
    <property type="molecule type" value="Genomic_DNA"/>
</dbReference>
<sequence length="122" mass="14185">MLDFTPTNLISKSCLLRRLGKSVDLHLIDDLPHGFLNFALVSSDAKRASDVCVDKIRKILHQKEDNFFMINFNESIEVFLICDSRYPFIVLYKIIYFKQFHMICTCKKNILQLVIASHCLIS</sequence>
<comment type="caution">
    <text evidence="1">The sequence shown here is derived from an EMBL/GenBank/DDBJ whole genome shotgun (WGS) entry which is preliminary data.</text>
</comment>
<name>A0ABQ9FKI4_TEGGR</name>
<keyword evidence="2" id="KW-1185">Reference proteome</keyword>
<evidence type="ECO:0000313" key="1">
    <source>
        <dbReference type="EMBL" id="KAJ8316185.1"/>
    </source>
</evidence>
<protein>
    <submittedName>
        <fullName evidence="1">Uncharacterized protein</fullName>
    </submittedName>
</protein>
<dbReference type="Proteomes" id="UP001217089">
    <property type="component" value="Unassembled WGS sequence"/>
</dbReference>
<evidence type="ECO:0000313" key="2">
    <source>
        <dbReference type="Proteomes" id="UP001217089"/>
    </source>
</evidence>
<accession>A0ABQ9FKI4</accession>